<feature type="region of interest" description="Disordered" evidence="1">
    <location>
        <begin position="18"/>
        <end position="104"/>
    </location>
</feature>
<proteinExistence type="predicted"/>
<dbReference type="RefSeq" id="XP_066720748.1">
    <property type="nucleotide sequence ID" value="XM_066852607.1"/>
</dbReference>
<dbReference type="Proteomes" id="UP001480595">
    <property type="component" value="Unassembled WGS sequence"/>
</dbReference>
<gene>
    <name evidence="2" type="ORF">PG994_001198</name>
</gene>
<dbReference type="GeneID" id="92085670"/>
<organism evidence="2 3">
    <name type="scientific">Apiospora phragmitis</name>
    <dbReference type="NCBI Taxonomy" id="2905665"/>
    <lineage>
        <taxon>Eukaryota</taxon>
        <taxon>Fungi</taxon>
        <taxon>Dikarya</taxon>
        <taxon>Ascomycota</taxon>
        <taxon>Pezizomycotina</taxon>
        <taxon>Sordariomycetes</taxon>
        <taxon>Xylariomycetidae</taxon>
        <taxon>Amphisphaeriales</taxon>
        <taxon>Apiosporaceae</taxon>
        <taxon>Apiospora</taxon>
    </lineage>
</organism>
<name>A0ABR1WSV2_9PEZI</name>
<feature type="compositionally biased region" description="Low complexity" evidence="1">
    <location>
        <begin position="19"/>
        <end position="51"/>
    </location>
</feature>
<comment type="caution">
    <text evidence="2">The sequence shown here is derived from an EMBL/GenBank/DDBJ whole genome shotgun (WGS) entry which is preliminary data.</text>
</comment>
<reference evidence="2 3" key="1">
    <citation type="submission" date="2023-01" db="EMBL/GenBank/DDBJ databases">
        <title>Analysis of 21 Apiospora genomes using comparative genomics revels a genus with tremendous synthesis potential of carbohydrate active enzymes and secondary metabolites.</title>
        <authorList>
            <person name="Sorensen T."/>
        </authorList>
    </citation>
    <scope>NUCLEOTIDE SEQUENCE [LARGE SCALE GENOMIC DNA]</scope>
    <source>
        <strain evidence="2 3">CBS 135458</strain>
    </source>
</reference>
<dbReference type="EMBL" id="JAQQWL010000002">
    <property type="protein sequence ID" value="KAK8086224.1"/>
    <property type="molecule type" value="Genomic_DNA"/>
</dbReference>
<keyword evidence="3" id="KW-1185">Reference proteome</keyword>
<protein>
    <submittedName>
        <fullName evidence="2">Uncharacterized protein</fullName>
    </submittedName>
</protein>
<feature type="compositionally biased region" description="Basic and acidic residues" evidence="1">
    <location>
        <begin position="76"/>
        <end position="97"/>
    </location>
</feature>
<evidence type="ECO:0000313" key="3">
    <source>
        <dbReference type="Proteomes" id="UP001480595"/>
    </source>
</evidence>
<evidence type="ECO:0000256" key="1">
    <source>
        <dbReference type="SAM" id="MobiDB-lite"/>
    </source>
</evidence>
<sequence>MAILISQIGFISLADVELSDGSSSDGISSDGTSSDGSSARHSSARNSSARHSSARHSSARHSSARHSSGPHSWGHRSSDHRSSDHRSSDHRSSDHQSAEVNKYGIPAEYAEAGKLDLDKMRRNADLDCKEADEVIKNLTPSAGRPSIDYQTLMWVRRLQHVREVVYGLDNPQTTPTGSELEHFLNTIPSIMDSRRNDGAISYWALQDGLSLLRS</sequence>
<feature type="compositionally biased region" description="Basic residues" evidence="1">
    <location>
        <begin position="52"/>
        <end position="64"/>
    </location>
</feature>
<evidence type="ECO:0000313" key="2">
    <source>
        <dbReference type="EMBL" id="KAK8086224.1"/>
    </source>
</evidence>
<accession>A0ABR1WSV2</accession>